<accession>A0A399MGW4</accession>
<dbReference type="Proteomes" id="UP000265875">
    <property type="component" value="Unassembled WGS sequence"/>
</dbReference>
<evidence type="ECO:0000256" key="1">
    <source>
        <dbReference type="SAM" id="SignalP"/>
    </source>
</evidence>
<keyword evidence="1" id="KW-0732">Signal</keyword>
<protein>
    <recommendedName>
        <fullName evidence="4">Lipoprotein</fullName>
    </recommendedName>
</protein>
<feature type="chain" id="PRO_5017438698" description="Lipoprotein" evidence="1">
    <location>
        <begin position="20"/>
        <end position="203"/>
    </location>
</feature>
<dbReference type="RefSeq" id="WP_119368519.1">
    <property type="nucleotide sequence ID" value="NZ_QWLL01000005.1"/>
</dbReference>
<dbReference type="PROSITE" id="PS51257">
    <property type="entry name" value="PROKAR_LIPOPROTEIN"/>
    <property type="match status" value="1"/>
</dbReference>
<sequence length="203" mass="21701">MKRLCTLALALALAGCVGVTPEVEWVTVRSTDQFTDKSTCGVTVGSFYTGGGVFTASNHYYPYIESVNGELRVGIRSGGRFKIPVGDVQLRIDQNPAWTIATGETPVDYVPEGQLKAMQAYGGDAKQQQMLESTYKAALQASAQAMSPFTAATGEKAEKILAQMKTGKVLIYRTLGMNQAASTTGEYALDHSLSKALVECGIK</sequence>
<evidence type="ECO:0000313" key="2">
    <source>
        <dbReference type="EMBL" id="RII80239.1"/>
    </source>
</evidence>
<gene>
    <name evidence="2" type="ORF">D0894_01295</name>
</gene>
<evidence type="ECO:0008006" key="4">
    <source>
        <dbReference type="Google" id="ProtNLM"/>
    </source>
</evidence>
<name>A0A399MGW4_9PSED</name>
<comment type="caution">
    <text evidence="2">The sequence shown here is derived from an EMBL/GenBank/DDBJ whole genome shotgun (WGS) entry which is preliminary data.</text>
</comment>
<reference evidence="2 3" key="1">
    <citation type="submission" date="2018-08" db="EMBL/GenBank/DDBJ databases">
        <title>Draft genome sequence of the cyanotroph, Pseudomonas monteilii BCN3.</title>
        <authorList>
            <person name="Jones L.B."/>
            <person name="Kunz D.A."/>
        </authorList>
    </citation>
    <scope>NUCLEOTIDE SEQUENCE [LARGE SCALE GENOMIC DNA]</scope>
    <source>
        <strain evidence="2 3">BCN3</strain>
    </source>
</reference>
<dbReference type="EMBL" id="QWLL01000005">
    <property type="protein sequence ID" value="RII80239.1"/>
    <property type="molecule type" value="Genomic_DNA"/>
</dbReference>
<evidence type="ECO:0000313" key="3">
    <source>
        <dbReference type="Proteomes" id="UP000265875"/>
    </source>
</evidence>
<organism evidence="2 3">
    <name type="scientific">Pseudomonas monteilii</name>
    <dbReference type="NCBI Taxonomy" id="76759"/>
    <lineage>
        <taxon>Bacteria</taxon>
        <taxon>Pseudomonadati</taxon>
        <taxon>Pseudomonadota</taxon>
        <taxon>Gammaproteobacteria</taxon>
        <taxon>Pseudomonadales</taxon>
        <taxon>Pseudomonadaceae</taxon>
        <taxon>Pseudomonas</taxon>
    </lineage>
</organism>
<dbReference type="AlphaFoldDB" id="A0A399MGW4"/>
<proteinExistence type="predicted"/>
<feature type="signal peptide" evidence="1">
    <location>
        <begin position="1"/>
        <end position="19"/>
    </location>
</feature>